<comment type="subcellular location">
    <subcellularLocation>
        <location evidence="1">Endomembrane system</location>
        <topology evidence="1">Multi-pass membrane protein</topology>
    </subcellularLocation>
</comment>
<feature type="transmembrane region" description="Helical" evidence="5">
    <location>
        <begin position="20"/>
        <end position="36"/>
    </location>
</feature>
<evidence type="ECO:0000313" key="8">
    <source>
        <dbReference type="Proteomes" id="UP001596455"/>
    </source>
</evidence>
<dbReference type="Pfam" id="PF02656">
    <property type="entry name" value="DUF202"/>
    <property type="match status" value="1"/>
</dbReference>
<dbReference type="RefSeq" id="WP_382391096.1">
    <property type="nucleotide sequence ID" value="NZ_JBHTCQ010000001.1"/>
</dbReference>
<keyword evidence="8" id="KW-1185">Reference proteome</keyword>
<reference evidence="8" key="1">
    <citation type="journal article" date="2019" name="Int. J. Syst. Evol. Microbiol.">
        <title>The Global Catalogue of Microorganisms (GCM) 10K type strain sequencing project: providing services to taxonomists for standard genome sequencing and annotation.</title>
        <authorList>
            <consortium name="The Broad Institute Genomics Platform"/>
            <consortium name="The Broad Institute Genome Sequencing Center for Infectious Disease"/>
            <person name="Wu L."/>
            <person name="Ma J."/>
        </authorList>
    </citation>
    <scope>NUCLEOTIDE SEQUENCE [LARGE SCALE GENOMIC DNA]</scope>
    <source>
        <strain evidence="8">JCM 1490</strain>
    </source>
</reference>
<feature type="transmembrane region" description="Helical" evidence="5">
    <location>
        <begin position="84"/>
        <end position="110"/>
    </location>
</feature>
<feature type="transmembrane region" description="Helical" evidence="5">
    <location>
        <begin position="42"/>
        <end position="63"/>
    </location>
</feature>
<evidence type="ECO:0000259" key="6">
    <source>
        <dbReference type="Pfam" id="PF02656"/>
    </source>
</evidence>
<proteinExistence type="predicted"/>
<dbReference type="InterPro" id="IPR003807">
    <property type="entry name" value="DUF202"/>
</dbReference>
<evidence type="ECO:0000256" key="4">
    <source>
        <dbReference type="ARBA" id="ARBA00023136"/>
    </source>
</evidence>
<feature type="domain" description="DUF202" evidence="6">
    <location>
        <begin position="6"/>
        <end position="68"/>
    </location>
</feature>
<accession>A0ABW2Q3J1</accession>
<keyword evidence="4 5" id="KW-0472">Membrane</keyword>
<keyword evidence="2 5" id="KW-0812">Transmembrane</keyword>
<protein>
    <submittedName>
        <fullName evidence="7">DUF202 domain-containing protein</fullName>
    </submittedName>
</protein>
<evidence type="ECO:0000256" key="3">
    <source>
        <dbReference type="ARBA" id="ARBA00022989"/>
    </source>
</evidence>
<keyword evidence="3 5" id="KW-1133">Transmembrane helix</keyword>
<evidence type="ECO:0000256" key="5">
    <source>
        <dbReference type="SAM" id="Phobius"/>
    </source>
</evidence>
<organism evidence="7 8">
    <name type="scientific">Georgenia alba</name>
    <dbReference type="NCBI Taxonomy" id="2233858"/>
    <lineage>
        <taxon>Bacteria</taxon>
        <taxon>Bacillati</taxon>
        <taxon>Actinomycetota</taxon>
        <taxon>Actinomycetes</taxon>
        <taxon>Micrococcales</taxon>
        <taxon>Bogoriellaceae</taxon>
        <taxon>Georgenia</taxon>
    </lineage>
</organism>
<evidence type="ECO:0000313" key="7">
    <source>
        <dbReference type="EMBL" id="MFC7404058.1"/>
    </source>
</evidence>
<evidence type="ECO:0000256" key="1">
    <source>
        <dbReference type="ARBA" id="ARBA00004127"/>
    </source>
</evidence>
<sequence>MRPWDAGLQPERTELAWRRTVLAVTTGTVIAARYLGASSVVLGLALPLLALLGGVVLLQAGTVRFRRLNDELYASGTDDPDRPVLPGGAMLAVVTTMSVGIAVVSAAFILTTALTEP</sequence>
<gene>
    <name evidence="7" type="ORF">ACFQQL_02970</name>
</gene>
<evidence type="ECO:0000256" key="2">
    <source>
        <dbReference type="ARBA" id="ARBA00022692"/>
    </source>
</evidence>
<dbReference type="EMBL" id="JBHTCQ010000001">
    <property type="protein sequence ID" value="MFC7404058.1"/>
    <property type="molecule type" value="Genomic_DNA"/>
</dbReference>
<comment type="caution">
    <text evidence="7">The sequence shown here is derived from an EMBL/GenBank/DDBJ whole genome shotgun (WGS) entry which is preliminary data.</text>
</comment>
<name>A0ABW2Q3J1_9MICO</name>
<dbReference type="Proteomes" id="UP001596455">
    <property type="component" value="Unassembled WGS sequence"/>
</dbReference>